<protein>
    <recommendedName>
        <fullName evidence="8">ABC transmembrane type-1 domain-containing protein</fullName>
    </recommendedName>
</protein>
<reference evidence="7" key="1">
    <citation type="journal article" date="2019" name="Int. J. Syst. Evol. Microbiol.">
        <title>The Global Catalogue of Microorganisms (GCM) 10K type strain sequencing project: providing services to taxonomists for standard genome sequencing and annotation.</title>
        <authorList>
            <consortium name="The Broad Institute Genomics Platform"/>
            <consortium name="The Broad Institute Genome Sequencing Center for Infectious Disease"/>
            <person name="Wu L."/>
            <person name="Ma J."/>
        </authorList>
    </citation>
    <scope>NUCLEOTIDE SEQUENCE [LARGE SCALE GENOMIC DNA]</scope>
    <source>
        <strain evidence="7">KACC 11588</strain>
    </source>
</reference>
<dbReference type="RefSeq" id="WP_377110153.1">
    <property type="nucleotide sequence ID" value="NZ_JBHSNA010000012.1"/>
</dbReference>
<evidence type="ECO:0000256" key="1">
    <source>
        <dbReference type="ARBA" id="ARBA00004141"/>
    </source>
</evidence>
<dbReference type="Gene3D" id="1.10.3720.10">
    <property type="entry name" value="MetI-like"/>
    <property type="match status" value="1"/>
</dbReference>
<evidence type="ECO:0000313" key="7">
    <source>
        <dbReference type="Proteomes" id="UP001596056"/>
    </source>
</evidence>
<accession>A0ABW0SF22</accession>
<sequence length="132" mass="14502">MTGEARGWGYVAPALLWTGAFFLVPFAVMAAMSLARLEGREVVWGLDWGNYAQLAEPHLARAVVVSLEITGIVTVLSVLLAIHWRRSWPSGCRSGGRGWRCCWRCCRSGPRMSCGPIRGCWCCRGRGSSTGR</sequence>
<evidence type="ECO:0000313" key="6">
    <source>
        <dbReference type="EMBL" id="MFC5567244.1"/>
    </source>
</evidence>
<keyword evidence="2 5" id="KW-0812">Transmembrane</keyword>
<proteinExistence type="predicted"/>
<dbReference type="Proteomes" id="UP001596056">
    <property type="component" value="Unassembled WGS sequence"/>
</dbReference>
<gene>
    <name evidence="6" type="ORF">ACFPOC_12600</name>
</gene>
<name>A0ABW0SF22_9RHOB</name>
<comment type="caution">
    <text evidence="6">The sequence shown here is derived from an EMBL/GenBank/DDBJ whole genome shotgun (WGS) entry which is preliminary data.</text>
</comment>
<feature type="transmembrane region" description="Helical" evidence="5">
    <location>
        <begin position="12"/>
        <end position="35"/>
    </location>
</feature>
<evidence type="ECO:0008006" key="8">
    <source>
        <dbReference type="Google" id="ProtNLM"/>
    </source>
</evidence>
<keyword evidence="3 5" id="KW-1133">Transmembrane helix</keyword>
<evidence type="ECO:0000256" key="2">
    <source>
        <dbReference type="ARBA" id="ARBA00022692"/>
    </source>
</evidence>
<dbReference type="SUPFAM" id="SSF161098">
    <property type="entry name" value="MetI-like"/>
    <property type="match status" value="1"/>
</dbReference>
<evidence type="ECO:0000256" key="4">
    <source>
        <dbReference type="ARBA" id="ARBA00023136"/>
    </source>
</evidence>
<feature type="transmembrane region" description="Helical" evidence="5">
    <location>
        <begin position="59"/>
        <end position="84"/>
    </location>
</feature>
<keyword evidence="7" id="KW-1185">Reference proteome</keyword>
<keyword evidence="4 5" id="KW-0472">Membrane</keyword>
<evidence type="ECO:0000256" key="3">
    <source>
        <dbReference type="ARBA" id="ARBA00022989"/>
    </source>
</evidence>
<organism evidence="6 7">
    <name type="scientific">Rubellimicrobium aerolatum</name>
    <dbReference type="NCBI Taxonomy" id="490979"/>
    <lineage>
        <taxon>Bacteria</taxon>
        <taxon>Pseudomonadati</taxon>
        <taxon>Pseudomonadota</taxon>
        <taxon>Alphaproteobacteria</taxon>
        <taxon>Rhodobacterales</taxon>
        <taxon>Roseobacteraceae</taxon>
        <taxon>Rubellimicrobium</taxon>
    </lineage>
</organism>
<evidence type="ECO:0000256" key="5">
    <source>
        <dbReference type="SAM" id="Phobius"/>
    </source>
</evidence>
<comment type="subcellular location">
    <subcellularLocation>
        <location evidence="1">Membrane</location>
        <topology evidence="1">Multi-pass membrane protein</topology>
    </subcellularLocation>
</comment>
<dbReference type="InterPro" id="IPR035906">
    <property type="entry name" value="MetI-like_sf"/>
</dbReference>
<dbReference type="EMBL" id="JBHSNA010000012">
    <property type="protein sequence ID" value="MFC5567244.1"/>
    <property type="molecule type" value="Genomic_DNA"/>
</dbReference>